<feature type="compositionally biased region" description="Basic and acidic residues" evidence="1">
    <location>
        <begin position="70"/>
        <end position="81"/>
    </location>
</feature>
<organism evidence="3 4">
    <name type="scientific">Methylobacterium phyllosphaerae</name>
    <dbReference type="NCBI Taxonomy" id="418223"/>
    <lineage>
        <taxon>Bacteria</taxon>
        <taxon>Pseudomonadati</taxon>
        <taxon>Pseudomonadota</taxon>
        <taxon>Alphaproteobacteria</taxon>
        <taxon>Hyphomicrobiales</taxon>
        <taxon>Methylobacteriaceae</taxon>
        <taxon>Methylobacterium</taxon>
    </lineage>
</organism>
<keyword evidence="2" id="KW-0812">Transmembrane</keyword>
<proteinExistence type="predicted"/>
<evidence type="ECO:0000256" key="1">
    <source>
        <dbReference type="SAM" id="MobiDB-lite"/>
    </source>
</evidence>
<feature type="transmembrane region" description="Helical" evidence="2">
    <location>
        <begin position="227"/>
        <end position="246"/>
    </location>
</feature>
<feature type="transmembrane region" description="Helical" evidence="2">
    <location>
        <begin position="202"/>
        <end position="221"/>
    </location>
</feature>
<protein>
    <recommendedName>
        <fullName evidence="5">DUF3429 domain-containing protein</fullName>
    </recommendedName>
</protein>
<feature type="region of interest" description="Disordered" evidence="1">
    <location>
        <begin position="1"/>
        <end position="123"/>
    </location>
</feature>
<feature type="transmembrane region" description="Helical" evidence="2">
    <location>
        <begin position="258"/>
        <end position="276"/>
    </location>
</feature>
<evidence type="ECO:0000313" key="3">
    <source>
        <dbReference type="EMBL" id="APT33085.1"/>
    </source>
</evidence>
<dbReference type="Proteomes" id="UP000185487">
    <property type="component" value="Chromosome"/>
</dbReference>
<evidence type="ECO:0008006" key="5">
    <source>
        <dbReference type="Google" id="ProtNLM"/>
    </source>
</evidence>
<feature type="compositionally biased region" description="Basic residues" evidence="1">
    <location>
        <begin position="82"/>
        <end position="91"/>
    </location>
</feature>
<keyword evidence="2" id="KW-1133">Transmembrane helix</keyword>
<feature type="transmembrane region" description="Helical" evidence="2">
    <location>
        <begin position="165"/>
        <end position="182"/>
    </location>
</feature>
<evidence type="ECO:0000313" key="4">
    <source>
        <dbReference type="Proteomes" id="UP000185487"/>
    </source>
</evidence>
<name>A0ABM6G665_9HYPH</name>
<feature type="transmembrane region" description="Helical" evidence="2">
    <location>
        <begin position="138"/>
        <end position="159"/>
    </location>
</feature>
<keyword evidence="4" id="KW-1185">Reference proteome</keyword>
<keyword evidence="2" id="KW-0472">Membrane</keyword>
<dbReference type="EMBL" id="CP015367">
    <property type="protein sequence ID" value="APT33085.1"/>
    <property type="molecule type" value="Genomic_DNA"/>
</dbReference>
<accession>A0ABM6G665</accession>
<gene>
    <name evidence="3" type="ORF">MCBMB27_03794</name>
</gene>
<reference evidence="3 4" key="1">
    <citation type="submission" date="2016-04" db="EMBL/GenBank/DDBJ databases">
        <title>Complete genome sequencing and analysis of CBMB27, Methylobacterium phyllosphaerae isolated from leaf tissues of rice (Oryza sativa L.).</title>
        <authorList>
            <person name="Lee Y."/>
            <person name="Hwangbo K."/>
            <person name="Chung H."/>
            <person name="Yoo J."/>
            <person name="Kim K.Y."/>
            <person name="Sa T.M."/>
            <person name="Um Y."/>
            <person name="Madhaiyan M."/>
        </authorList>
    </citation>
    <scope>NUCLEOTIDE SEQUENCE [LARGE SCALE GENOMIC DNA]</scope>
    <source>
        <strain evidence="3 4">CBMB27</strain>
    </source>
</reference>
<sequence>MGAEERAALRRGARGQIGETDEAGPSRLTGALRRRPCDEGAVEITPFSPALKGPARDAGAGTAKARPQGPRRDAEPALERQVRRRGHRNRAGARPFPVPVLQRSRPSNQESPLTAMRDDATGRTLTTREPRRIPWLDLVFGFGPMVPIAVGAAVAWWLNGQPLDYLVALFTLLYAASILLFLAGVRRGVSFRTEGGPQVSQLVTMLILYGLGLASLFTAVMGKAVPALAMLILGYAAIGILDPIAARAGEVPLAHARLRPLQMPIAVVSLAALLWLKLTAPY</sequence>
<evidence type="ECO:0000256" key="2">
    <source>
        <dbReference type="SAM" id="Phobius"/>
    </source>
</evidence>